<feature type="region of interest" description="Disordered" evidence="4">
    <location>
        <begin position="220"/>
        <end position="240"/>
    </location>
</feature>
<dbReference type="GeneTree" id="ENSGT01150000286974"/>
<dbReference type="Proteomes" id="UP000694380">
    <property type="component" value="Unplaced"/>
</dbReference>
<dbReference type="PANTHER" id="PTHR11738">
    <property type="entry name" value="MHC CLASS I NK CELL RECEPTOR"/>
    <property type="match status" value="1"/>
</dbReference>
<keyword evidence="1" id="KW-0732">Signal</keyword>
<dbReference type="Gene3D" id="2.60.40.10">
    <property type="entry name" value="Immunoglobulins"/>
    <property type="match status" value="2"/>
</dbReference>
<evidence type="ECO:0000313" key="6">
    <source>
        <dbReference type="Proteomes" id="UP000694380"/>
    </source>
</evidence>
<dbReference type="SUPFAM" id="SSF48726">
    <property type="entry name" value="Immunoglobulin"/>
    <property type="match status" value="2"/>
</dbReference>
<dbReference type="AlphaFoldDB" id="A0A8C3HMX7"/>
<dbReference type="InterPro" id="IPR036179">
    <property type="entry name" value="Ig-like_dom_sf"/>
</dbReference>
<name>A0A8C3HMX7_CHRPI</name>
<evidence type="ECO:0000256" key="2">
    <source>
        <dbReference type="ARBA" id="ARBA00023157"/>
    </source>
</evidence>
<evidence type="ECO:0008006" key="7">
    <source>
        <dbReference type="Google" id="ProtNLM"/>
    </source>
</evidence>
<dbReference type="InterPro" id="IPR013783">
    <property type="entry name" value="Ig-like_fold"/>
</dbReference>
<proteinExistence type="predicted"/>
<accession>A0A8C3HMX7</accession>
<evidence type="ECO:0000256" key="1">
    <source>
        <dbReference type="ARBA" id="ARBA00022729"/>
    </source>
</evidence>
<sequence>MQRGVGAQGLPSQPRPQPVPAFQGWLCDAHRGWGLGRVALRGAMTIRCECRCRGARVLLSKAGDPNARRAMDSAGDVVEFPIRRVSQGDAGNYSCQYSTKWDPPVWSEPSDPVELVVAGEGPGSASPLPAPHSDGPSERVWAVGIRPPWFDTNMRFLLYKVGNLNVLQDLEPAGDVAEFPICNVSQRDAGSYRCRYSTKSDPPMWSEPSDPVELVVAGEGPARRPRSQPHTQTDPQKISALRRGRRHWGVPSWDKELLLEIWAPPLLSVSGKSFNGSPAVPQVFQLGFHSSSPCCFREASFSLAFRCPSDCYSGDGISFHLKHTTDPSPTPPGNDPAQILLAARCQ</sequence>
<dbReference type="Ensembl" id="ENSCPBT00000024410.1">
    <property type="protein sequence ID" value="ENSCPBP00000020743.1"/>
    <property type="gene ID" value="ENSCPBG00000014891.1"/>
</dbReference>
<dbReference type="GO" id="GO:0002764">
    <property type="term" value="P:immune response-regulating signaling pathway"/>
    <property type="evidence" value="ECO:0007669"/>
    <property type="project" value="TreeGrafter"/>
</dbReference>
<dbReference type="PANTHER" id="PTHR11738:SF186">
    <property type="entry name" value="OSTEOCLAST-ASSOCIATED IMMUNOGLOBULIN-LIKE RECEPTOR"/>
    <property type="match status" value="1"/>
</dbReference>
<dbReference type="InterPro" id="IPR050412">
    <property type="entry name" value="Ig-like_Receptors_ImmuneReg"/>
</dbReference>
<reference evidence="5" key="2">
    <citation type="submission" date="2025-09" db="UniProtKB">
        <authorList>
            <consortium name="Ensembl"/>
        </authorList>
    </citation>
    <scope>IDENTIFICATION</scope>
</reference>
<keyword evidence="6" id="KW-1185">Reference proteome</keyword>
<evidence type="ECO:0000256" key="3">
    <source>
        <dbReference type="ARBA" id="ARBA00023319"/>
    </source>
</evidence>
<protein>
    <recommendedName>
        <fullName evidence="7">Ig-like domain-containing protein</fullName>
    </recommendedName>
</protein>
<dbReference type="FunFam" id="2.60.40.10:FF:000049">
    <property type="entry name" value="Leukocyte immunoglobulin-like receptor subfamily B member 1"/>
    <property type="match status" value="2"/>
</dbReference>
<organism evidence="5 6">
    <name type="scientific">Chrysemys picta bellii</name>
    <name type="common">Western painted turtle</name>
    <name type="synonym">Emys bellii</name>
    <dbReference type="NCBI Taxonomy" id="8478"/>
    <lineage>
        <taxon>Eukaryota</taxon>
        <taxon>Metazoa</taxon>
        <taxon>Chordata</taxon>
        <taxon>Craniata</taxon>
        <taxon>Vertebrata</taxon>
        <taxon>Euteleostomi</taxon>
        <taxon>Archelosauria</taxon>
        <taxon>Testudinata</taxon>
        <taxon>Testudines</taxon>
        <taxon>Cryptodira</taxon>
        <taxon>Durocryptodira</taxon>
        <taxon>Testudinoidea</taxon>
        <taxon>Emydidae</taxon>
        <taxon>Chrysemys</taxon>
    </lineage>
</organism>
<keyword evidence="3" id="KW-0393">Immunoglobulin domain</keyword>
<keyword evidence="2" id="KW-1015">Disulfide bond</keyword>
<evidence type="ECO:0000256" key="4">
    <source>
        <dbReference type="SAM" id="MobiDB-lite"/>
    </source>
</evidence>
<evidence type="ECO:0000313" key="5">
    <source>
        <dbReference type="Ensembl" id="ENSCPBP00000020743.1"/>
    </source>
</evidence>
<reference evidence="5" key="1">
    <citation type="submission" date="2025-08" db="UniProtKB">
        <authorList>
            <consortium name="Ensembl"/>
        </authorList>
    </citation>
    <scope>IDENTIFICATION</scope>
</reference>